<dbReference type="RefSeq" id="WP_380029811.1">
    <property type="nucleotide sequence ID" value="NZ_JBHMCA010000050.1"/>
</dbReference>
<sequence length="1480" mass="157472">MIPLSYAQRRLWFLDQLEGPSPLYNVPVVLPLEGVDADALGAALRDVIERHEVLRTVFGVADGEPYQEIVPIERLDWALHVERLPDRAALDAAVERAMAGVFDLAAELPVRAWLFDAGDGGQTLVVVVHHIAGDGWSMGPLARDISTAYAARRDGRPPAWEPLAVQYADYSLWQRELLGGGVLERQVGYWREALAGAPEELTLPADHPRPPAASYRGHQVELTVPPEVHRRLAALAREHGVTMFMVLQASLAVLLSKLGAGTDIPIGVAVAGRTDKALEDLVGFFVNTLVMRTDLSGNPTFGDVLRRVRARAVTAFANQDVPFERLVEELAPVRSLSRHPLFQVMLAVQNAGPRALALSGVQVAPAAHHAPAPELASAKFDLDVNVREAFDADGGPAGLRGVLIGAADLFDATTVRAVARRWTRLLDTVSLAAGAPLHTLSVLEPDELDRLAERSRGAEVAVPDTTVARLFEDQARRIPDAVAVVADGDELTYRGLDERAGRLARHLRALGVGPESVVALRLPRGLSLIVAVLAVWKAGGAYLVLDAELPAERQEFLLTDAGAAVVLDREPDDLPAAGEPLAAPPGDAVAYVMYTSGSTGAPKGVAVTHRGLVNYVRDAPGRLGLGRPGDRYALVQGLGVDLGNTVAFTSLVTGGCLHVVDRDVALDPARLSRYLDEHRIDHVKGVPSYLAAVGVGPSAAPAGSVILGGDVADPAWLGDLVGALGDGRVFNHYGPTETTIGVLTRPLVGAATAAPATIGTPIANTQAFVLDGGLQPVPPGVLGELYVAGAGVARGYVGRAGLTGERFVACPFVPGARMYRTGDLARWNPDGEVVFAGRADDQVKIRGFRVEPGEVRAVVAGCPGVAQAAVVARDDALVAFVVLDGDVEPQAVREHAARLLPAHMVPASVVVLDAMPLTASGKVDRRALPAPDLAPAAGREASGPVQELLAGVFADVLGLSAVGVDDDFFALGGHSLLAVRLISRVRTVFGVEVSLRALFEAPTVAGLAGWLSGAQRARTPLRPRSRPELVPLSFAQRRLWFLDRFEGPGRVYHQRTDLNLSNVDDRILNLALRDVIGRHEVLRTVFEVVDGEPYQRVVPVEELDWSLRPGPAGEDAFDLATEVPIRAWLSEDGTLSLVLHHIAADAWSMGPLARDLSAAYAARLEGRAPAWAPLPVQYTDYALWQRELLGDGLLDEQVGFWREALAGVPEELVLPADRPRPVVASHEGVAVPLVVPADVHQRLVDVAREHGVTVFMLVQASLAATLSRLGAGTDIPIGVAVAGRMDEALDDLVGFFVNTLVTRTDLSGDPTFAELLGRVRAGTLAAFEHQEVPFERLVEELAPARSLSRHPLFQVMLTVQNAARTALHLPGVDVAAARPAGPVFAKFDLDVSVTELPGGAGLHGVVVAARDLFDVDTVERVVGCWLRALSAVAADPLMRLRRVELVDRAQLLLPGHAIEPSTVPELFAVRVAEAPDALAV</sequence>
<keyword evidence="6" id="KW-1185">Reference proteome</keyword>
<proteinExistence type="predicted"/>
<dbReference type="InterPro" id="IPR020806">
    <property type="entry name" value="PKS_PP-bd"/>
</dbReference>
<feature type="domain" description="Carrier" evidence="4">
    <location>
        <begin position="940"/>
        <end position="1015"/>
    </location>
</feature>
<dbReference type="CDD" id="cd19540">
    <property type="entry name" value="LCL_NRPS-like"/>
    <property type="match status" value="2"/>
</dbReference>
<dbReference type="InterPro" id="IPR023213">
    <property type="entry name" value="CAT-like_dom_sf"/>
</dbReference>
<dbReference type="InterPro" id="IPR020845">
    <property type="entry name" value="AMP-binding_CS"/>
</dbReference>
<dbReference type="InterPro" id="IPR010071">
    <property type="entry name" value="AA_adenyl_dom"/>
</dbReference>
<name>A0ABV5MDC5_9ACTN</name>
<gene>
    <name evidence="5" type="ORF">ACFFTR_27505</name>
</gene>
<dbReference type="Gene3D" id="3.30.559.10">
    <property type="entry name" value="Chloramphenicol acetyltransferase-like domain"/>
    <property type="match status" value="2"/>
</dbReference>
<dbReference type="Pfam" id="PF13193">
    <property type="entry name" value="AMP-binding_C"/>
    <property type="match status" value="1"/>
</dbReference>
<dbReference type="PROSITE" id="PS00455">
    <property type="entry name" value="AMP_BINDING"/>
    <property type="match status" value="1"/>
</dbReference>
<dbReference type="SUPFAM" id="SSF56801">
    <property type="entry name" value="Acetyl-CoA synthetase-like"/>
    <property type="match status" value="1"/>
</dbReference>
<dbReference type="InterPro" id="IPR036736">
    <property type="entry name" value="ACP-like_sf"/>
</dbReference>
<evidence type="ECO:0000259" key="4">
    <source>
        <dbReference type="PROSITE" id="PS50075"/>
    </source>
</evidence>
<dbReference type="Pfam" id="PF00668">
    <property type="entry name" value="Condensation"/>
    <property type="match status" value="2"/>
</dbReference>
<dbReference type="Gene3D" id="3.30.300.30">
    <property type="match status" value="1"/>
</dbReference>
<dbReference type="SUPFAM" id="SSF52777">
    <property type="entry name" value="CoA-dependent acyltransferases"/>
    <property type="match status" value="4"/>
</dbReference>
<comment type="caution">
    <text evidence="5">The sequence shown here is derived from an EMBL/GenBank/DDBJ whole genome shotgun (WGS) entry which is preliminary data.</text>
</comment>
<dbReference type="PROSITE" id="PS50075">
    <property type="entry name" value="CARRIER"/>
    <property type="match status" value="1"/>
</dbReference>
<evidence type="ECO:0000256" key="2">
    <source>
        <dbReference type="ARBA" id="ARBA00022450"/>
    </source>
</evidence>
<dbReference type="InterPro" id="IPR006162">
    <property type="entry name" value="Ppantetheine_attach_site"/>
</dbReference>
<dbReference type="InterPro" id="IPR001242">
    <property type="entry name" value="Condensation_dom"/>
</dbReference>
<evidence type="ECO:0000313" key="6">
    <source>
        <dbReference type="Proteomes" id="UP001589608"/>
    </source>
</evidence>
<dbReference type="Proteomes" id="UP001589608">
    <property type="component" value="Unassembled WGS sequence"/>
</dbReference>
<dbReference type="InterPro" id="IPR000873">
    <property type="entry name" value="AMP-dep_synth/lig_dom"/>
</dbReference>
<dbReference type="PANTHER" id="PTHR45527">
    <property type="entry name" value="NONRIBOSOMAL PEPTIDE SYNTHETASE"/>
    <property type="match status" value="1"/>
</dbReference>
<comment type="cofactor">
    <cofactor evidence="1">
        <name>pantetheine 4'-phosphate</name>
        <dbReference type="ChEBI" id="CHEBI:47942"/>
    </cofactor>
</comment>
<keyword evidence="2" id="KW-0596">Phosphopantetheine</keyword>
<reference evidence="5 6" key="1">
    <citation type="submission" date="2024-09" db="EMBL/GenBank/DDBJ databases">
        <authorList>
            <person name="Sun Q."/>
            <person name="Mori K."/>
        </authorList>
    </citation>
    <scope>NUCLEOTIDE SEQUENCE [LARGE SCALE GENOMIC DNA]</scope>
    <source>
        <strain evidence="5 6">JCM 3307</strain>
    </source>
</reference>
<dbReference type="SMART" id="SM00823">
    <property type="entry name" value="PKS_PP"/>
    <property type="match status" value="1"/>
</dbReference>
<dbReference type="CDD" id="cd05930">
    <property type="entry name" value="A_NRPS"/>
    <property type="match status" value="1"/>
</dbReference>
<dbReference type="InterPro" id="IPR042099">
    <property type="entry name" value="ANL_N_sf"/>
</dbReference>
<dbReference type="SUPFAM" id="SSF47336">
    <property type="entry name" value="ACP-like"/>
    <property type="match status" value="1"/>
</dbReference>
<dbReference type="Pfam" id="PF00501">
    <property type="entry name" value="AMP-binding"/>
    <property type="match status" value="1"/>
</dbReference>
<dbReference type="NCBIfam" id="TIGR01733">
    <property type="entry name" value="AA-adenyl-dom"/>
    <property type="match status" value="1"/>
</dbReference>
<dbReference type="InterPro" id="IPR025110">
    <property type="entry name" value="AMP-bd_C"/>
</dbReference>
<dbReference type="Pfam" id="PF00550">
    <property type="entry name" value="PP-binding"/>
    <property type="match status" value="1"/>
</dbReference>
<accession>A0ABV5MDC5</accession>
<dbReference type="InterPro" id="IPR045851">
    <property type="entry name" value="AMP-bd_C_sf"/>
</dbReference>
<dbReference type="EMBL" id="JBHMCA010000050">
    <property type="protein sequence ID" value="MFB9446854.1"/>
    <property type="molecule type" value="Genomic_DNA"/>
</dbReference>
<dbReference type="InterPro" id="IPR009081">
    <property type="entry name" value="PP-bd_ACP"/>
</dbReference>
<dbReference type="Gene3D" id="3.30.559.30">
    <property type="entry name" value="Nonribosomal peptide synthetase, condensation domain"/>
    <property type="match status" value="2"/>
</dbReference>
<dbReference type="Gene3D" id="3.40.50.12780">
    <property type="entry name" value="N-terminal domain of ligase-like"/>
    <property type="match status" value="1"/>
</dbReference>
<dbReference type="PROSITE" id="PS00012">
    <property type="entry name" value="PHOSPHOPANTETHEINE"/>
    <property type="match status" value="1"/>
</dbReference>
<evidence type="ECO:0000313" key="5">
    <source>
        <dbReference type="EMBL" id="MFB9446854.1"/>
    </source>
</evidence>
<keyword evidence="3" id="KW-0597">Phosphoprotein</keyword>
<dbReference type="Gene3D" id="1.10.1200.10">
    <property type="entry name" value="ACP-like"/>
    <property type="match status" value="1"/>
</dbReference>
<dbReference type="PANTHER" id="PTHR45527:SF1">
    <property type="entry name" value="FATTY ACID SYNTHASE"/>
    <property type="match status" value="1"/>
</dbReference>
<evidence type="ECO:0000256" key="1">
    <source>
        <dbReference type="ARBA" id="ARBA00001957"/>
    </source>
</evidence>
<organism evidence="5 6">
    <name type="scientific">Dactylosporangium vinaceum</name>
    <dbReference type="NCBI Taxonomy" id="53362"/>
    <lineage>
        <taxon>Bacteria</taxon>
        <taxon>Bacillati</taxon>
        <taxon>Actinomycetota</taxon>
        <taxon>Actinomycetes</taxon>
        <taxon>Micromonosporales</taxon>
        <taxon>Micromonosporaceae</taxon>
        <taxon>Dactylosporangium</taxon>
    </lineage>
</organism>
<protein>
    <submittedName>
        <fullName evidence="5">Amino acid adenylation domain-containing protein</fullName>
    </submittedName>
</protein>
<evidence type="ECO:0000256" key="3">
    <source>
        <dbReference type="ARBA" id="ARBA00022553"/>
    </source>
</evidence>
<feature type="non-terminal residue" evidence="5">
    <location>
        <position position="1480"/>
    </location>
</feature>